<comment type="similarity">
    <text evidence="2">Belongs to the ACC deaminase/D-cysteine desulfhydrase family.</text>
</comment>
<dbReference type="Proteomes" id="UP001159428">
    <property type="component" value="Unassembled WGS sequence"/>
</dbReference>
<dbReference type="InterPro" id="IPR027278">
    <property type="entry name" value="ACCD_DCysDesulf"/>
</dbReference>
<keyword evidence="3" id="KW-0663">Pyridoxal phosphate</keyword>
<accession>A0AAU9WN14</accession>
<evidence type="ECO:0000313" key="5">
    <source>
        <dbReference type="EMBL" id="CAH3119480.1"/>
    </source>
</evidence>
<dbReference type="Gene3D" id="3.40.50.1100">
    <property type="match status" value="2"/>
</dbReference>
<evidence type="ECO:0000256" key="2">
    <source>
        <dbReference type="ARBA" id="ARBA00008639"/>
    </source>
</evidence>
<evidence type="ECO:0000313" key="6">
    <source>
        <dbReference type="Proteomes" id="UP001159428"/>
    </source>
</evidence>
<evidence type="ECO:0000256" key="1">
    <source>
        <dbReference type="ARBA" id="ARBA00001933"/>
    </source>
</evidence>
<proteinExistence type="inferred from homology"/>
<evidence type="ECO:0000256" key="3">
    <source>
        <dbReference type="ARBA" id="ARBA00022898"/>
    </source>
</evidence>
<dbReference type="SUPFAM" id="SSF53686">
    <property type="entry name" value="Tryptophan synthase beta subunit-like PLP-dependent enzymes"/>
    <property type="match status" value="1"/>
</dbReference>
<dbReference type="EMBL" id="CALNXJ010000017">
    <property type="protein sequence ID" value="CAH3119480.1"/>
    <property type="molecule type" value="Genomic_DNA"/>
</dbReference>
<comment type="caution">
    <text evidence="5">The sequence shown here is derived from an EMBL/GenBank/DDBJ whole genome shotgun (WGS) entry which is preliminary data.</text>
</comment>
<evidence type="ECO:0000259" key="4">
    <source>
        <dbReference type="Pfam" id="PF00291"/>
    </source>
</evidence>
<comment type="cofactor">
    <cofactor evidence="1">
        <name>pyridoxal 5'-phosphate</name>
        <dbReference type="ChEBI" id="CHEBI:597326"/>
    </cofactor>
</comment>
<dbReference type="PANTHER" id="PTHR43780:SF2">
    <property type="entry name" value="1-AMINOCYCLOPROPANE-1-CARBOXYLATE DEAMINASE-RELATED"/>
    <property type="match status" value="1"/>
</dbReference>
<dbReference type="AlphaFoldDB" id="A0AAU9WN14"/>
<reference evidence="5 6" key="1">
    <citation type="submission" date="2022-05" db="EMBL/GenBank/DDBJ databases">
        <authorList>
            <consortium name="Genoscope - CEA"/>
            <person name="William W."/>
        </authorList>
    </citation>
    <scope>NUCLEOTIDE SEQUENCE [LARGE SCALE GENOMIC DNA]</scope>
</reference>
<gene>
    <name evidence="5" type="ORF">PMEA_00008304</name>
</gene>
<dbReference type="Pfam" id="PF00291">
    <property type="entry name" value="PALP"/>
    <property type="match status" value="1"/>
</dbReference>
<dbReference type="GO" id="GO:0019148">
    <property type="term" value="F:D-cysteine desulfhydrase activity"/>
    <property type="evidence" value="ECO:0007669"/>
    <property type="project" value="TreeGrafter"/>
</dbReference>
<dbReference type="PANTHER" id="PTHR43780">
    <property type="entry name" value="1-AMINOCYCLOPROPANE-1-CARBOXYLATE DEAMINASE-RELATED"/>
    <property type="match status" value="1"/>
</dbReference>
<keyword evidence="6" id="KW-1185">Reference proteome</keyword>
<name>A0AAU9WN14_9CNID</name>
<feature type="domain" description="Tryptophan synthase beta chain-like PALP" evidence="4">
    <location>
        <begin position="31"/>
        <end position="378"/>
    </location>
</feature>
<organism evidence="5 6">
    <name type="scientific">Pocillopora meandrina</name>
    <dbReference type="NCBI Taxonomy" id="46732"/>
    <lineage>
        <taxon>Eukaryota</taxon>
        <taxon>Metazoa</taxon>
        <taxon>Cnidaria</taxon>
        <taxon>Anthozoa</taxon>
        <taxon>Hexacorallia</taxon>
        <taxon>Scleractinia</taxon>
        <taxon>Astrocoeniina</taxon>
        <taxon>Pocilloporidae</taxon>
        <taxon>Pocillopora</taxon>
    </lineage>
</organism>
<dbReference type="InterPro" id="IPR001926">
    <property type="entry name" value="TrpB-like_PALP"/>
</dbReference>
<dbReference type="InterPro" id="IPR036052">
    <property type="entry name" value="TrpB-like_PALP_sf"/>
</dbReference>
<sequence>MNANNLAQLHKYVPPKWASSLKNIPKHSLKLAQRNTPIHPWNIPNAPKEFSIFIKRDDLTGCALSGNKVRKLEFVLADALEKKSDTVITCGGLFSNHCRTTAVATKQLGLNCYLLLSCSDQVIQQLYLSLTFCSSSTTCCYKTVNVGCKGNLLLNRMAGSNIILVPELKYEAGLQPMMEKMAEKLIIWHSEKRITNKILRVKGLTITSWERQQGSVPYLIEAGGSSYTGLFGYLTAFQEMMDQNLLEDFDDIVMAAATGGSAAGISIANYLTGSKLKCHAVNVRDDDAYVYSKINEELQAAGLSVQAEEIIDVIGGYHLPGYGRPSQEDLEYILEISSSTGVLIDPVYNIKTVRGMLAEMTNNPKRFRGNRILYIHTGGCFGLFDGGVESLLTSSRGTQCINEILSWRDINDPLPI</sequence>
<protein>
    <recommendedName>
        <fullName evidence="4">Tryptophan synthase beta chain-like PALP domain-containing protein</fullName>
    </recommendedName>
</protein>